<dbReference type="InterPro" id="IPR027417">
    <property type="entry name" value="P-loop_NTPase"/>
</dbReference>
<evidence type="ECO:0000313" key="1">
    <source>
        <dbReference type="EMBL" id="QFJ53407.1"/>
    </source>
</evidence>
<accession>A0A5P6VLG6</accession>
<reference evidence="2" key="1">
    <citation type="submission" date="2019-08" db="EMBL/GenBank/DDBJ databases">
        <title>Complete Genome Sequence of the Polysaccharide-Degrading Rumen Bacterium Pseudobutyrivibrio xylanivorans MA3014.</title>
        <authorList>
            <person name="Palevich N."/>
            <person name="Maclean P.H."/>
            <person name="Kelly W.J."/>
            <person name="Leahy S.C."/>
            <person name="Rakonjac J."/>
            <person name="Attwood G.T."/>
        </authorList>
    </citation>
    <scope>NUCLEOTIDE SEQUENCE [LARGE SCALE GENOMIC DNA]</scope>
    <source>
        <strain evidence="2">MA3014</strain>
    </source>
</reference>
<dbReference type="Proteomes" id="UP000327030">
    <property type="component" value="Chromosome 1"/>
</dbReference>
<proteinExistence type="predicted"/>
<dbReference type="SUPFAM" id="SSF52540">
    <property type="entry name" value="P-loop containing nucleoside triphosphate hydrolases"/>
    <property type="match status" value="1"/>
</dbReference>
<dbReference type="KEGG" id="pxv:FXF36_00225"/>
<name>A0A5P6VLG6_PSEXY</name>
<dbReference type="Gene3D" id="3.40.50.300">
    <property type="entry name" value="P-loop containing nucleotide triphosphate hydrolases"/>
    <property type="match status" value="1"/>
</dbReference>
<sequence length="1002" mass="115899">MNKDYREVTKTCIYTIKYSQYIAENSRDINRMLKECMNISIFREQPDPAFKNGEYLMTADCSAGKTYAFAKDIFLKTRKNHINILASPNVSQVSQNSKKYAFKAVAGKNAVINRNVEDYVATNVIYDKLLTEIKKIEMENDLKDVFLVIDEAHLLVDAIDYRKEAINDVKLACRKVANAGGRVVYLTGTPMSILLTPPDNNPLCSEYKAHIVCEKVGINGKPEVYRNYKYCNIVPYKNVRHLPYELARLADEVKEGGYFLVHNNDKEYNLRAVKFLEEQGISAAAISSDDINYSKVDEIYSNSAYNDIISEGKINLGPIGLGYQVIFTTSLLNNGTSIDELVYRDEDPLIDYRNHNMVKCIYVCNKKEEFNLNNIEQFFLRIRFSHHSNMIVLPESLVDEREVEYKNYEDFLRAYIFGSENNYRKANTGVSLSNSMTKRANEAYCQYMLSNWNLLEKKVAQELGVETTIANVVADSTDIYASGNWTYTEDDINLICNAIASSINNKETFYKFIAWNVDINGTNNIREQIKAVDAAIAKPIAKLLLLYHMSTGSFDMSIFIDNLRMAFELANMEYKTITKYLKDLEKFYEKLFFRMAKTNQTVAMAIRDYVVLNENSFGRADIRKTISKAVYGREDIKDHTVSNNDLKQLQEEAAYRYYQAIFMSRLFNNWIMMFGATLKQSGRMISWKRLCSIGESFTGEMISELTNYIRVFNDCSEDSPYRICQMAAILKSKEFAELFGAQYIDGNYNWKNVLIDYNKCSIAIPKLREAMKIYHHYDIKKSDDYIRRMILKLYGYMFTYKEKQVQVTIKCNNGKCESYTKDSTAIYIYGERKSIQSLDPIMLTFFNAANYKKKQGYESIPMDLREDAVELERRIDVNKYIVEEPSGKRYYDLEKLSANCEFLNLSEYYTVYVAKLRDLGGKPVYKCVGVASTDINGVLIHNKITLLDDFYKAFKHEDDIFRYKEMNNLIVPVESELIFRKGNELVVNTKGVKEELLRLNLI</sequence>
<dbReference type="OrthoDB" id="2008416at2"/>
<protein>
    <submittedName>
        <fullName evidence="1">Uncharacterized protein</fullName>
    </submittedName>
</protein>
<organism evidence="1 2">
    <name type="scientific">Pseudobutyrivibrio xylanivorans</name>
    <dbReference type="NCBI Taxonomy" id="185007"/>
    <lineage>
        <taxon>Bacteria</taxon>
        <taxon>Bacillati</taxon>
        <taxon>Bacillota</taxon>
        <taxon>Clostridia</taxon>
        <taxon>Lachnospirales</taxon>
        <taxon>Lachnospiraceae</taxon>
        <taxon>Pseudobutyrivibrio</taxon>
    </lineage>
</organism>
<dbReference type="RefSeq" id="WP_151621950.1">
    <property type="nucleotide sequence ID" value="NZ_CP043028.1"/>
</dbReference>
<evidence type="ECO:0000313" key="2">
    <source>
        <dbReference type="Proteomes" id="UP000327030"/>
    </source>
</evidence>
<dbReference type="EMBL" id="CP043028">
    <property type="protein sequence ID" value="QFJ53407.1"/>
    <property type="molecule type" value="Genomic_DNA"/>
</dbReference>
<gene>
    <name evidence="1" type="ORF">FXF36_00225</name>
</gene>
<dbReference type="AlphaFoldDB" id="A0A5P6VLG6"/>